<feature type="transmembrane region" description="Helical" evidence="1">
    <location>
        <begin position="172"/>
        <end position="192"/>
    </location>
</feature>
<feature type="transmembrane region" description="Helical" evidence="1">
    <location>
        <begin position="237"/>
        <end position="261"/>
    </location>
</feature>
<protein>
    <submittedName>
        <fullName evidence="2">Uncharacterized protein</fullName>
    </submittedName>
</protein>
<gene>
    <name evidence="2" type="ORF">LCGC14_1610290</name>
</gene>
<comment type="caution">
    <text evidence="2">The sequence shown here is derived from an EMBL/GenBank/DDBJ whole genome shotgun (WGS) entry which is preliminary data.</text>
</comment>
<reference evidence="2" key="1">
    <citation type="journal article" date="2015" name="Nature">
        <title>Complex archaea that bridge the gap between prokaryotes and eukaryotes.</title>
        <authorList>
            <person name="Spang A."/>
            <person name="Saw J.H."/>
            <person name="Jorgensen S.L."/>
            <person name="Zaremba-Niedzwiedzka K."/>
            <person name="Martijn J."/>
            <person name="Lind A.E."/>
            <person name="van Eijk R."/>
            <person name="Schleper C."/>
            <person name="Guy L."/>
            <person name="Ettema T.J."/>
        </authorList>
    </citation>
    <scope>NUCLEOTIDE SEQUENCE</scope>
</reference>
<name>A0A0F9KPA3_9ZZZZ</name>
<keyword evidence="1" id="KW-1133">Transmembrane helix</keyword>
<keyword evidence="1" id="KW-0472">Membrane</keyword>
<keyword evidence="1" id="KW-0812">Transmembrane</keyword>
<dbReference type="EMBL" id="LAZR01013027">
    <property type="protein sequence ID" value="KKM23923.1"/>
    <property type="molecule type" value="Genomic_DNA"/>
</dbReference>
<dbReference type="AlphaFoldDB" id="A0A0F9KPA3"/>
<organism evidence="2">
    <name type="scientific">marine sediment metagenome</name>
    <dbReference type="NCBI Taxonomy" id="412755"/>
    <lineage>
        <taxon>unclassified sequences</taxon>
        <taxon>metagenomes</taxon>
        <taxon>ecological metagenomes</taxon>
    </lineage>
</organism>
<proteinExistence type="predicted"/>
<evidence type="ECO:0000313" key="2">
    <source>
        <dbReference type="EMBL" id="KKM23923.1"/>
    </source>
</evidence>
<accession>A0A0F9KPA3</accession>
<feature type="transmembrane region" description="Helical" evidence="1">
    <location>
        <begin position="268"/>
        <end position="292"/>
    </location>
</feature>
<sequence length="294" mass="31520">MKKKVLIIFLGIISLMSVLLAFYATSYPGLGDTHDSCHNSPGGYTIARDSTGTITADNSSVVYIEITATGSNLFVQAYSGAKDNDDFIILPTNERIYDNGGNDTNLSPDAMTVLFTITTPAADDAYTLFIIAGDNSTVSPNPPTFAYANIEFSIGGVSKVIDYIGRFFSHTGFYIIGGIAIISLATGTILYLINQEKFTKIHGLLAGTSLILTTINIITVIQPTASVLPILLQPTMFLHFLHIILGVIGYSAGIIAFLAGLSGHRSRIYGFIALGCWTFNYIQGLLSIFLGVGF</sequence>
<evidence type="ECO:0000256" key="1">
    <source>
        <dbReference type="SAM" id="Phobius"/>
    </source>
</evidence>
<feature type="transmembrane region" description="Helical" evidence="1">
    <location>
        <begin position="204"/>
        <end position="225"/>
    </location>
</feature>